<name>A0AB35KF55_9LACT</name>
<organism evidence="2 3">
    <name type="scientific">Lactococcus lactis</name>
    <dbReference type="NCBI Taxonomy" id="1358"/>
    <lineage>
        <taxon>Bacteria</taxon>
        <taxon>Bacillati</taxon>
        <taxon>Bacillota</taxon>
        <taxon>Bacilli</taxon>
        <taxon>Lactobacillales</taxon>
        <taxon>Streptococcaceae</taxon>
        <taxon>Lactococcus</taxon>
    </lineage>
</organism>
<feature type="signal peptide" evidence="1">
    <location>
        <begin position="1"/>
        <end position="32"/>
    </location>
</feature>
<keyword evidence="1" id="KW-0732">Signal</keyword>
<sequence>MEALYEKNKTKFIAFALASVLIAVGYSTAVSADSVTSTVKTATTNPTMTITPRSNVEFQGGSTVNGWYFWMNSGPYTIFRNKYTGEYRTIQTQGTISYMLGVIASGWGTSWHP</sequence>
<reference evidence="2" key="2">
    <citation type="journal article" date="2023" name="Food Microbiol.">
        <title>Evaluation of the fermentation potential of lactic acid bacteria isolated from herbs, fruits and vegetables as starter cultures in nut-based milk alternatives.</title>
        <authorList>
            <person name="Huang W."/>
            <person name="Dong A."/>
            <person name="Pham H.T."/>
            <person name="Zhou C."/>
            <person name="Huo Z."/>
            <person name="Watjen A.P."/>
            <person name="Prakash S."/>
            <person name="Bang-Berthelsen C.H."/>
            <person name="Turner M.S."/>
        </authorList>
    </citation>
    <scope>NUCLEOTIDE SEQUENCE</scope>
    <source>
        <strain evidence="2">593</strain>
    </source>
</reference>
<feature type="chain" id="PRO_5044339267" description="Lactococcin 972 family bacteriocin" evidence="1">
    <location>
        <begin position="33"/>
        <end position="113"/>
    </location>
</feature>
<dbReference type="RefSeq" id="WP_029344602.1">
    <property type="nucleotide sequence ID" value="NZ_JANGAN010000009.1"/>
</dbReference>
<proteinExistence type="predicted"/>
<evidence type="ECO:0008006" key="4">
    <source>
        <dbReference type="Google" id="ProtNLM"/>
    </source>
</evidence>
<evidence type="ECO:0000256" key="1">
    <source>
        <dbReference type="SAM" id="SignalP"/>
    </source>
</evidence>
<gene>
    <name evidence="2" type="ORF">OGZ38_11740</name>
</gene>
<dbReference type="Proteomes" id="UP001152820">
    <property type="component" value="Unassembled WGS sequence"/>
</dbReference>
<evidence type="ECO:0000313" key="2">
    <source>
        <dbReference type="EMBL" id="MDG5049806.1"/>
    </source>
</evidence>
<dbReference type="EMBL" id="JAOWLO010000011">
    <property type="protein sequence ID" value="MDG5049806.1"/>
    <property type="molecule type" value="Genomic_DNA"/>
</dbReference>
<comment type="caution">
    <text evidence="2">The sequence shown here is derived from an EMBL/GenBank/DDBJ whole genome shotgun (WGS) entry which is preliminary data.</text>
</comment>
<dbReference type="AlphaFoldDB" id="A0AB35KF55"/>
<protein>
    <recommendedName>
        <fullName evidence="4">Lactococcin 972 family bacteriocin</fullName>
    </recommendedName>
</protein>
<accession>A0AB35KF55</accession>
<evidence type="ECO:0000313" key="3">
    <source>
        <dbReference type="Proteomes" id="UP001152820"/>
    </source>
</evidence>
<reference evidence="2" key="1">
    <citation type="submission" date="2022-10" db="EMBL/GenBank/DDBJ databases">
        <authorList>
            <person name="Turner M.S."/>
            <person name="Huang W."/>
        </authorList>
    </citation>
    <scope>NUCLEOTIDE SEQUENCE</scope>
    <source>
        <strain evidence="2">593</strain>
    </source>
</reference>